<reference evidence="3 4" key="1">
    <citation type="submission" date="2019-05" db="EMBL/GenBank/DDBJ databases">
        <authorList>
            <person name="Qu J.-H."/>
        </authorList>
    </citation>
    <scope>NUCLEOTIDE SEQUENCE [LARGE SCALE GENOMIC DNA]</scope>
    <source>
        <strain evidence="3 4">Z12</strain>
    </source>
</reference>
<evidence type="ECO:0000256" key="2">
    <source>
        <dbReference type="SAM" id="Phobius"/>
    </source>
</evidence>
<comment type="caution">
    <text evidence="3">The sequence shown here is derived from an EMBL/GenBank/DDBJ whole genome shotgun (WGS) entry which is preliminary data.</text>
</comment>
<organism evidence="3 4">
    <name type="scientific">Dyadobacter sediminis</name>
    <dbReference type="NCBI Taxonomy" id="1493691"/>
    <lineage>
        <taxon>Bacteria</taxon>
        <taxon>Pseudomonadati</taxon>
        <taxon>Bacteroidota</taxon>
        <taxon>Cytophagia</taxon>
        <taxon>Cytophagales</taxon>
        <taxon>Spirosomataceae</taxon>
        <taxon>Dyadobacter</taxon>
    </lineage>
</organism>
<gene>
    <name evidence="3" type="ORF">FEM55_22520</name>
</gene>
<keyword evidence="2" id="KW-0472">Membrane</keyword>
<feature type="compositionally biased region" description="Basic and acidic residues" evidence="1">
    <location>
        <begin position="83"/>
        <end position="96"/>
    </location>
</feature>
<keyword evidence="2" id="KW-1133">Transmembrane helix</keyword>
<dbReference type="AlphaFoldDB" id="A0A5R9K6U8"/>
<proteinExistence type="predicted"/>
<feature type="region of interest" description="Disordered" evidence="1">
    <location>
        <begin position="83"/>
        <end position="207"/>
    </location>
</feature>
<dbReference type="Proteomes" id="UP000309788">
    <property type="component" value="Unassembled WGS sequence"/>
</dbReference>
<dbReference type="OrthoDB" id="1523584at2"/>
<dbReference type="RefSeq" id="WP_138283576.1">
    <property type="nucleotide sequence ID" value="NZ_BMGE01000004.1"/>
</dbReference>
<evidence type="ECO:0000256" key="1">
    <source>
        <dbReference type="SAM" id="MobiDB-lite"/>
    </source>
</evidence>
<feature type="compositionally biased region" description="Basic and acidic residues" evidence="1">
    <location>
        <begin position="103"/>
        <end position="131"/>
    </location>
</feature>
<protein>
    <submittedName>
        <fullName evidence="3">PorT family protein</fullName>
    </submittedName>
</protein>
<keyword evidence="4" id="KW-1185">Reference proteome</keyword>
<sequence>MTELPDDELDKLFRKSSEELDPQFDPSDWITLKKRLDKQDGKTPAAWFRKWWPFVLLAVLIPAGIIIYSLNRKPEVNESVHVREFGTKGNTEERKKGGSGTEKGSRDVEKDERISGIDTKGESRTEERDEVGSEPLISKSVNSEIAAKDQLKTLPRRRSKTGGVYLEPDRSRGKGGDGAFLKNGGKATKTKTRALQAGNKSRPTIDANTVTENTVAENNNPVPDKSDKTDLTDAQRTAELADKEARMAFSVKELGTKGLSWKKPDPIAVVIPEKTDSVRPAPVSDGKQDLAKWAVRFGYSPDLSSVGLKNFSKPGSAVSLMIEYALLNKLFLQTGITRSVKEYNAKAGEYIWPYKYPPKVYPDNVDGTCNIFEVPLNFRYDLAQNEKSRWFAGAGSSSYYMQKEKYVYNYKPHDYGPSGWKGKTGWFLFSHINASAGYEYRLSKKLSMLAEPYVRIPVKRVGYGKVNLFTTGIWISVRYTPVFK</sequence>
<dbReference type="EMBL" id="VCEI01000030">
    <property type="protein sequence ID" value="TLU89516.1"/>
    <property type="molecule type" value="Genomic_DNA"/>
</dbReference>
<evidence type="ECO:0000313" key="4">
    <source>
        <dbReference type="Proteomes" id="UP000309788"/>
    </source>
</evidence>
<feature type="transmembrane region" description="Helical" evidence="2">
    <location>
        <begin position="51"/>
        <end position="70"/>
    </location>
</feature>
<keyword evidence="2" id="KW-0812">Transmembrane</keyword>
<evidence type="ECO:0000313" key="3">
    <source>
        <dbReference type="EMBL" id="TLU89516.1"/>
    </source>
</evidence>
<accession>A0A5R9K6U8</accession>
<name>A0A5R9K6U8_9BACT</name>